<evidence type="ECO:0000259" key="16">
    <source>
        <dbReference type="PROSITE" id="PS51819"/>
    </source>
</evidence>
<dbReference type="AlphaFoldDB" id="A0A8F9XJK9"/>
<keyword evidence="11 17" id="KW-0560">Oxidoreductase</keyword>
<dbReference type="EC" id="1.13.11.27" evidence="17"/>
<comment type="subunit">
    <text evidence="5">Homodimer.</text>
</comment>
<dbReference type="GO" id="GO:0046872">
    <property type="term" value="F:metal ion binding"/>
    <property type="evidence" value="ECO:0007669"/>
    <property type="project" value="UniProtKB-KW"/>
</dbReference>
<keyword evidence="6" id="KW-0963">Cytoplasm</keyword>
<dbReference type="NCBIfam" id="TIGR01263">
    <property type="entry name" value="4HPPD"/>
    <property type="match status" value="1"/>
</dbReference>
<evidence type="ECO:0000256" key="3">
    <source>
        <dbReference type="ARBA" id="ARBA00004496"/>
    </source>
</evidence>
<dbReference type="CDD" id="cd07250">
    <property type="entry name" value="HPPD_C_like"/>
    <property type="match status" value="1"/>
</dbReference>
<dbReference type="InterPro" id="IPR037523">
    <property type="entry name" value="VOC_core"/>
</dbReference>
<keyword evidence="14" id="KW-0472">Membrane</keyword>
<dbReference type="InterPro" id="IPR004360">
    <property type="entry name" value="Glyas_Fos-R_dOase_dom"/>
</dbReference>
<evidence type="ECO:0000256" key="9">
    <source>
        <dbReference type="ARBA" id="ARBA00022824"/>
    </source>
</evidence>
<accession>A0A8F9XJK9</accession>
<keyword evidence="12 15" id="KW-0408">Iron</keyword>
<dbReference type="GO" id="GO:0006572">
    <property type="term" value="P:L-tyrosine catabolic process"/>
    <property type="evidence" value="ECO:0007669"/>
    <property type="project" value="TreeGrafter"/>
</dbReference>
<evidence type="ECO:0000256" key="12">
    <source>
        <dbReference type="ARBA" id="ARBA00023004"/>
    </source>
</evidence>
<dbReference type="Pfam" id="PF14696">
    <property type="entry name" value="Glyoxalase_5"/>
    <property type="match status" value="1"/>
</dbReference>
<dbReference type="SUPFAM" id="SSF54593">
    <property type="entry name" value="Glyoxalase/Bleomycin resistance protein/Dihydroxybiphenyl dioxygenase"/>
    <property type="match status" value="1"/>
</dbReference>
<dbReference type="PANTHER" id="PTHR11959">
    <property type="entry name" value="4-HYDROXYPHENYLPYRUVATE DIOXYGENASE"/>
    <property type="match status" value="1"/>
</dbReference>
<dbReference type="EMBL" id="CP080507">
    <property type="protein sequence ID" value="QYM78773.1"/>
    <property type="molecule type" value="Genomic_DNA"/>
</dbReference>
<feature type="binding site" evidence="15">
    <location>
        <position position="337"/>
    </location>
    <ligand>
        <name>Fe cation</name>
        <dbReference type="ChEBI" id="CHEBI:24875"/>
    </ligand>
</feature>
<protein>
    <submittedName>
        <fullName evidence="17">4-hydroxyphenylpyruvate dioxygenase</fullName>
        <ecNumber evidence="17">1.13.11.27</ecNumber>
    </submittedName>
</protein>
<dbReference type="InterPro" id="IPR041735">
    <property type="entry name" value="4OHPhenylPyrv_dOase_C"/>
</dbReference>
<dbReference type="CDD" id="cd08342">
    <property type="entry name" value="HPPD_N_like"/>
    <property type="match status" value="1"/>
</dbReference>
<proteinExistence type="inferred from homology"/>
<evidence type="ECO:0000256" key="7">
    <source>
        <dbReference type="ARBA" id="ARBA00022723"/>
    </source>
</evidence>
<evidence type="ECO:0000256" key="4">
    <source>
        <dbReference type="ARBA" id="ARBA00005877"/>
    </source>
</evidence>
<evidence type="ECO:0000256" key="8">
    <source>
        <dbReference type="ARBA" id="ARBA00022737"/>
    </source>
</evidence>
<evidence type="ECO:0000256" key="14">
    <source>
        <dbReference type="ARBA" id="ARBA00023136"/>
    </source>
</evidence>
<dbReference type="FunFam" id="3.10.180.10:FF:000022">
    <property type="entry name" value="4-hydroxyphenylpyruvate dioxygenase"/>
    <property type="match status" value="1"/>
</dbReference>
<dbReference type="GO" id="GO:0005737">
    <property type="term" value="C:cytoplasm"/>
    <property type="evidence" value="ECO:0007669"/>
    <property type="project" value="UniProtKB-SubCell"/>
</dbReference>
<keyword evidence="13" id="KW-0333">Golgi apparatus</keyword>
<evidence type="ECO:0000256" key="5">
    <source>
        <dbReference type="ARBA" id="ARBA00011738"/>
    </source>
</evidence>
<dbReference type="Pfam" id="PF00903">
    <property type="entry name" value="Glyoxalase"/>
    <property type="match status" value="1"/>
</dbReference>
<evidence type="ECO:0000256" key="2">
    <source>
        <dbReference type="ARBA" id="ARBA00004406"/>
    </source>
</evidence>
<keyword evidence="9" id="KW-0256">Endoplasmic reticulum</keyword>
<reference evidence="17" key="1">
    <citation type="submission" date="2021-08" db="EMBL/GenBank/DDBJ databases">
        <title>Genome of a novel bacterium of the phylum Verrucomicrobia, Oleiharenicola sp. KSB-15.</title>
        <authorList>
            <person name="Chung J.-H."/>
            <person name="Ahn J.-H."/>
            <person name="Yoon Y."/>
            <person name="Kim D.-Y."/>
            <person name="An S.-H."/>
            <person name="Park I."/>
            <person name="Yeon J."/>
        </authorList>
    </citation>
    <scope>NUCLEOTIDE SEQUENCE</scope>
    <source>
        <strain evidence="17">KSB-15</strain>
    </source>
</reference>
<evidence type="ECO:0000256" key="1">
    <source>
        <dbReference type="ARBA" id="ARBA00004395"/>
    </source>
</evidence>
<name>A0A8F9XJK9_9BACT</name>
<dbReference type="GO" id="GO:0003868">
    <property type="term" value="F:4-hydroxyphenylpyruvate dioxygenase activity"/>
    <property type="evidence" value="ECO:0007669"/>
    <property type="project" value="UniProtKB-EC"/>
</dbReference>
<dbReference type="InterPro" id="IPR029068">
    <property type="entry name" value="Glyas_Bleomycin-R_OHBP_Dase"/>
</dbReference>
<evidence type="ECO:0000313" key="18">
    <source>
        <dbReference type="Proteomes" id="UP000825051"/>
    </source>
</evidence>
<dbReference type="PANTHER" id="PTHR11959:SF1">
    <property type="entry name" value="4-HYDROXYPHENYLPYRUVATE DIOXYGENASE"/>
    <property type="match status" value="1"/>
</dbReference>
<feature type="domain" description="VOC" evidence="16">
    <location>
        <begin position="178"/>
        <end position="326"/>
    </location>
</feature>
<dbReference type="Proteomes" id="UP000825051">
    <property type="component" value="Chromosome"/>
</dbReference>
<gene>
    <name evidence="17" type="primary">hppD</name>
    <name evidence="17" type="ORF">K0B96_15940</name>
</gene>
<dbReference type="PIRSF" id="PIRSF009283">
    <property type="entry name" value="HPP_dOase"/>
    <property type="match status" value="1"/>
</dbReference>
<organism evidence="17 18">
    <name type="scientific">Horticoccus luteus</name>
    <dbReference type="NCBI Taxonomy" id="2862869"/>
    <lineage>
        <taxon>Bacteria</taxon>
        <taxon>Pseudomonadati</taxon>
        <taxon>Verrucomicrobiota</taxon>
        <taxon>Opitutia</taxon>
        <taxon>Opitutales</taxon>
        <taxon>Opitutaceae</taxon>
        <taxon>Horticoccus</taxon>
    </lineage>
</organism>
<evidence type="ECO:0000256" key="11">
    <source>
        <dbReference type="ARBA" id="ARBA00023002"/>
    </source>
</evidence>
<evidence type="ECO:0000313" key="17">
    <source>
        <dbReference type="EMBL" id="QYM78773.1"/>
    </source>
</evidence>
<comment type="cofactor">
    <cofactor evidence="15">
        <name>Fe cation</name>
        <dbReference type="ChEBI" id="CHEBI:24875"/>
    </cofactor>
    <text evidence="15">Binds 1 Fe cation per subunit.</text>
</comment>
<evidence type="ECO:0000256" key="13">
    <source>
        <dbReference type="ARBA" id="ARBA00023034"/>
    </source>
</evidence>
<evidence type="ECO:0000256" key="10">
    <source>
        <dbReference type="ARBA" id="ARBA00022964"/>
    </source>
</evidence>
<feature type="binding site" evidence="15">
    <location>
        <position position="257"/>
    </location>
    <ligand>
        <name>Fe cation</name>
        <dbReference type="ChEBI" id="CHEBI:24875"/>
    </ligand>
</feature>
<dbReference type="KEGG" id="ole:K0B96_15940"/>
<comment type="similarity">
    <text evidence="4">Belongs to the 4HPPD family.</text>
</comment>
<keyword evidence="7 15" id="KW-0479">Metal-binding</keyword>
<keyword evidence="8" id="KW-0677">Repeat</keyword>
<sequence length="370" mass="41691">MPAIFFESALERKTGSNPLGLKGIDHIEFIVDDADQWADFFVNKYGMARRFYADAASGVAGRRAHVVGQGRINFLLAEPQGTGPEADFMRWHLAEHGNGVRDVAFRVKDARAALAEAARRGAKVVRPLDEHDSFNGGSIAAYGDTLHTFIERKPHTDFAPGYRPVPGGFEDGDIHFAMIDHVVANVEHMEEWVEFYEKIFGFDLFMHFDINTGRSALMSKVVSSTDGWVKLPINEPSSQNSQIQEFLDKYNGPGVQHIALLTPNIVATVAEMRRMGQDFLDVPESYYDAAFDERIGTIEEDKEELKRLKILVDRDHEGYLLQLFTKCVFARPTLFFEVIQRRGRALGFGEGNFRALFEAIEREQAKRGAL</sequence>
<keyword evidence="18" id="KW-1185">Reference proteome</keyword>
<evidence type="ECO:0000256" key="6">
    <source>
        <dbReference type="ARBA" id="ARBA00022490"/>
    </source>
</evidence>
<dbReference type="InterPro" id="IPR041736">
    <property type="entry name" value="4OHPhenylPyrv_dOase_N"/>
</dbReference>
<evidence type="ECO:0000256" key="15">
    <source>
        <dbReference type="PIRSR" id="PIRSR009283-1"/>
    </source>
</evidence>
<keyword evidence="10 17" id="KW-0223">Dioxygenase</keyword>
<dbReference type="GO" id="GO:0042802">
    <property type="term" value="F:identical protein binding"/>
    <property type="evidence" value="ECO:0007669"/>
    <property type="project" value="UniProtKB-ARBA"/>
</dbReference>
<dbReference type="InterPro" id="IPR005956">
    <property type="entry name" value="4OHPhenylPyrv_dOase"/>
</dbReference>
<comment type="subcellular location">
    <subcellularLocation>
        <location evidence="3">Cytoplasm</location>
    </subcellularLocation>
    <subcellularLocation>
        <location evidence="2">Endoplasmic reticulum membrane</location>
        <topology evidence="2">Peripheral membrane protein</topology>
    </subcellularLocation>
    <subcellularLocation>
        <location evidence="1">Golgi apparatus membrane</location>
        <topology evidence="1">Peripheral membrane protein</topology>
    </subcellularLocation>
</comment>
<dbReference type="RefSeq" id="WP_220161877.1">
    <property type="nucleotide sequence ID" value="NZ_CP080507.1"/>
</dbReference>
<dbReference type="PROSITE" id="PS51819">
    <property type="entry name" value="VOC"/>
    <property type="match status" value="2"/>
</dbReference>
<feature type="domain" description="VOC" evidence="16">
    <location>
        <begin position="23"/>
        <end position="152"/>
    </location>
</feature>
<dbReference type="Gene3D" id="3.10.180.10">
    <property type="entry name" value="2,3-Dihydroxybiphenyl 1,2-Dioxygenase, domain 1"/>
    <property type="match status" value="2"/>
</dbReference>
<feature type="binding site" evidence="15">
    <location>
        <position position="181"/>
    </location>
    <ligand>
        <name>Fe cation</name>
        <dbReference type="ChEBI" id="CHEBI:24875"/>
    </ligand>
</feature>